<dbReference type="InterPro" id="IPR001579">
    <property type="entry name" value="Glyco_hydro_18_chit_AS"/>
</dbReference>
<comment type="catalytic activity">
    <reaction evidence="1">
        <text>Random endo-hydrolysis of N-acetyl-beta-D-glucosaminide (1-&gt;4)-beta-linkages in chitin and chitodextrins.</text>
        <dbReference type="EC" id="3.2.1.14"/>
    </reaction>
</comment>
<organism evidence="12 13">
    <name type="scientific">Hypsizygus marmoreus</name>
    <name type="common">White beech mushroom</name>
    <name type="synonym">Agaricus marmoreus</name>
    <dbReference type="NCBI Taxonomy" id="39966"/>
    <lineage>
        <taxon>Eukaryota</taxon>
        <taxon>Fungi</taxon>
        <taxon>Dikarya</taxon>
        <taxon>Basidiomycota</taxon>
        <taxon>Agaricomycotina</taxon>
        <taxon>Agaricomycetes</taxon>
        <taxon>Agaricomycetidae</taxon>
        <taxon>Agaricales</taxon>
        <taxon>Tricholomatineae</taxon>
        <taxon>Lyophyllaceae</taxon>
        <taxon>Hypsizygus</taxon>
    </lineage>
</organism>
<dbReference type="GO" id="GO:0008843">
    <property type="term" value="F:endochitinase activity"/>
    <property type="evidence" value="ECO:0007669"/>
    <property type="project" value="UniProtKB-EC"/>
</dbReference>
<dbReference type="InterPro" id="IPR011583">
    <property type="entry name" value="Chitinase_II/V-like_cat"/>
</dbReference>
<dbReference type="PROSITE" id="PS51910">
    <property type="entry name" value="GH18_2"/>
    <property type="match status" value="1"/>
</dbReference>
<evidence type="ECO:0000256" key="2">
    <source>
        <dbReference type="ARBA" id="ARBA00022801"/>
    </source>
</evidence>
<evidence type="ECO:0000259" key="11">
    <source>
        <dbReference type="PROSITE" id="PS51910"/>
    </source>
</evidence>
<dbReference type="GO" id="GO:0008061">
    <property type="term" value="F:chitin binding"/>
    <property type="evidence" value="ECO:0007669"/>
    <property type="project" value="InterPro"/>
</dbReference>
<evidence type="ECO:0000256" key="9">
    <source>
        <dbReference type="SAM" id="MobiDB-lite"/>
    </source>
</evidence>
<evidence type="ECO:0000256" key="7">
    <source>
        <dbReference type="RuleBase" id="RU000489"/>
    </source>
</evidence>
<dbReference type="InterPro" id="IPR029070">
    <property type="entry name" value="Chitinase_insertion_sf"/>
</dbReference>
<dbReference type="STRING" id="39966.A0A369JBB4"/>
<dbReference type="InParanoid" id="A0A369JBB4"/>
<keyword evidence="13" id="KW-1185">Reference proteome</keyword>
<dbReference type="SUPFAM" id="SSF64268">
    <property type="entry name" value="PX domain"/>
    <property type="match status" value="1"/>
</dbReference>
<gene>
    <name evidence="12" type="primary">chiA1_4</name>
    <name evidence="12" type="ORF">Hypma_001039</name>
</gene>
<comment type="similarity">
    <text evidence="8">Belongs to the glycosyl hydrolase 18 family.</text>
</comment>
<dbReference type="InterPro" id="IPR001683">
    <property type="entry name" value="PX_dom"/>
</dbReference>
<keyword evidence="5 7" id="KW-0326">Glycosidase</keyword>
<dbReference type="PROSITE" id="PS01095">
    <property type="entry name" value="GH18_1"/>
    <property type="match status" value="1"/>
</dbReference>
<evidence type="ECO:0000256" key="5">
    <source>
        <dbReference type="ARBA" id="ARBA00023295"/>
    </source>
</evidence>
<name>A0A369JBB4_HYPMA</name>
<dbReference type="OrthoDB" id="73875at2759"/>
<dbReference type="GO" id="GO:0000272">
    <property type="term" value="P:polysaccharide catabolic process"/>
    <property type="evidence" value="ECO:0007669"/>
    <property type="project" value="UniProtKB-KW"/>
</dbReference>
<dbReference type="EMBL" id="LUEZ02000110">
    <property type="protein sequence ID" value="RDB17715.1"/>
    <property type="molecule type" value="Genomic_DNA"/>
</dbReference>
<dbReference type="Gene3D" id="3.30.1520.10">
    <property type="entry name" value="Phox-like domain"/>
    <property type="match status" value="1"/>
</dbReference>
<evidence type="ECO:0000256" key="6">
    <source>
        <dbReference type="ARBA" id="ARBA00023326"/>
    </source>
</evidence>
<dbReference type="GO" id="GO:0035091">
    <property type="term" value="F:phosphatidylinositol binding"/>
    <property type="evidence" value="ECO:0007669"/>
    <property type="project" value="InterPro"/>
</dbReference>
<dbReference type="PANTHER" id="PTHR11177:SF317">
    <property type="entry name" value="CHITINASE 12-RELATED"/>
    <property type="match status" value="1"/>
</dbReference>
<proteinExistence type="inferred from homology"/>
<feature type="domain" description="GH18" evidence="11">
    <location>
        <begin position="151"/>
        <end position="534"/>
    </location>
</feature>
<dbReference type="InterPro" id="IPR017853">
    <property type="entry name" value="GH"/>
</dbReference>
<feature type="region of interest" description="Disordered" evidence="9">
    <location>
        <begin position="401"/>
        <end position="429"/>
    </location>
</feature>
<protein>
    <submittedName>
        <fullName evidence="12">Chitinase A1</fullName>
    </submittedName>
</protein>
<dbReference type="AlphaFoldDB" id="A0A369JBB4"/>
<dbReference type="Pfam" id="PF00787">
    <property type="entry name" value="PX"/>
    <property type="match status" value="1"/>
</dbReference>
<dbReference type="InterPro" id="IPR050314">
    <property type="entry name" value="Glycosyl_Hydrlase_18"/>
</dbReference>
<reference evidence="12" key="1">
    <citation type="submission" date="2018-04" db="EMBL/GenBank/DDBJ databases">
        <title>Whole genome sequencing of Hypsizygus marmoreus.</title>
        <authorList>
            <person name="Choi I.-G."/>
            <person name="Min B."/>
            <person name="Kim J.-G."/>
            <person name="Kim S."/>
            <person name="Oh Y.-L."/>
            <person name="Kong W.-S."/>
            <person name="Park H."/>
            <person name="Jeong J."/>
            <person name="Song E.-S."/>
        </authorList>
    </citation>
    <scope>NUCLEOTIDE SEQUENCE [LARGE SCALE GENOMIC DNA]</scope>
    <source>
        <strain evidence="12">51987-8</strain>
    </source>
</reference>
<dbReference type="GO" id="GO:0005576">
    <property type="term" value="C:extracellular region"/>
    <property type="evidence" value="ECO:0007669"/>
    <property type="project" value="TreeGrafter"/>
</dbReference>
<evidence type="ECO:0000259" key="10">
    <source>
        <dbReference type="PROSITE" id="PS50195"/>
    </source>
</evidence>
<dbReference type="SMART" id="SM00636">
    <property type="entry name" value="Glyco_18"/>
    <property type="match status" value="1"/>
</dbReference>
<evidence type="ECO:0000313" key="13">
    <source>
        <dbReference type="Proteomes" id="UP000076154"/>
    </source>
</evidence>
<dbReference type="InterPro" id="IPR001223">
    <property type="entry name" value="Glyco_hydro18_cat"/>
</dbReference>
<dbReference type="GO" id="GO:0006032">
    <property type="term" value="P:chitin catabolic process"/>
    <property type="evidence" value="ECO:0007669"/>
    <property type="project" value="UniProtKB-KW"/>
</dbReference>
<feature type="domain" description="PX" evidence="10">
    <location>
        <begin position="2"/>
        <end position="116"/>
    </location>
</feature>
<evidence type="ECO:0000256" key="3">
    <source>
        <dbReference type="ARBA" id="ARBA00023024"/>
    </source>
</evidence>
<keyword evidence="4" id="KW-0119">Carbohydrate metabolism</keyword>
<dbReference type="Pfam" id="PF00704">
    <property type="entry name" value="Glyco_hydro_18"/>
    <property type="match status" value="1"/>
</dbReference>
<dbReference type="CDD" id="cd06093">
    <property type="entry name" value="PX_domain"/>
    <property type="match status" value="1"/>
</dbReference>
<dbReference type="Gene3D" id="3.20.20.80">
    <property type="entry name" value="Glycosidases"/>
    <property type="match status" value="1"/>
</dbReference>
<keyword evidence="6" id="KW-0624">Polysaccharide degradation</keyword>
<evidence type="ECO:0000256" key="1">
    <source>
        <dbReference type="ARBA" id="ARBA00000822"/>
    </source>
</evidence>
<dbReference type="PANTHER" id="PTHR11177">
    <property type="entry name" value="CHITINASE"/>
    <property type="match status" value="1"/>
</dbReference>
<evidence type="ECO:0000256" key="4">
    <source>
        <dbReference type="ARBA" id="ARBA00023277"/>
    </source>
</evidence>
<dbReference type="PROSITE" id="PS50195">
    <property type="entry name" value="PX"/>
    <property type="match status" value="1"/>
</dbReference>
<comment type="caution">
    <text evidence="12">The sequence shown here is derived from an EMBL/GenBank/DDBJ whole genome shotgun (WGS) entry which is preliminary data.</text>
</comment>
<keyword evidence="3" id="KW-0146">Chitin degradation</keyword>
<evidence type="ECO:0000313" key="12">
    <source>
        <dbReference type="EMBL" id="RDB17715.1"/>
    </source>
</evidence>
<dbReference type="SUPFAM" id="SSF51445">
    <property type="entry name" value="(Trans)glycosidases"/>
    <property type="match status" value="1"/>
</dbReference>
<dbReference type="InterPro" id="IPR036871">
    <property type="entry name" value="PX_dom_sf"/>
</dbReference>
<dbReference type="Proteomes" id="UP000076154">
    <property type="component" value="Unassembled WGS sequence"/>
</dbReference>
<accession>A0A369JBB4</accession>
<keyword evidence="2 7" id="KW-0378">Hydrolase</keyword>
<feature type="compositionally biased region" description="Pro residues" evidence="9">
    <location>
        <begin position="408"/>
        <end position="418"/>
    </location>
</feature>
<dbReference type="SMART" id="SM00312">
    <property type="entry name" value="PX"/>
    <property type="match status" value="1"/>
</dbReference>
<dbReference type="Gene3D" id="3.10.50.10">
    <property type="match status" value="1"/>
</dbReference>
<sequence length="534" mass="57497">MARIKYISILDHTTASSPTPHVLYIIKVTFDNGQQHEVLRRYSQFVGLHEYLEDSFTLPPNHHLTNAVVPSAWVNDELIAERKSGLAAYLTHVNTVPEFQDNPIYVQFLSSPSFDMDSLGQGAKETPNMVSRDTVKIYQVIASDPDTQATPIAAAYYPSWSAWTNPPNKLNFAKFDIIFYAFATPNASATLSWEGGAQDTLRKLISSARQSGKGTKIVLSVGGWGGSYWFSQVVSSSANRSKFNNALVGAVNSFGLDGIDIDWEYPNSTGAGNPHSSADAANFLSLLKLLRTSLGWSKVISAAVPHMPWLGANGSPLTNVSAYAAQMTYVNIMNYDVNGASSKPGPNAPLGNLCGTSKQPQANAKAALAQWTKAGFPASKLLLGLPLYGYVSKSTATKLSGSLMPDPSVSPSPHPRNGPPRTLEPDAAAGDLSGMWGQQIAFNQLLQGGALVKNADGTYKGANGYQMGWDNCSDTPFLYNTARSTVVSYDDTWSIASKTQFAKKASMAGCFTWSLDQDDGLALHNVIRSNLGKK</sequence>
<evidence type="ECO:0000256" key="8">
    <source>
        <dbReference type="RuleBase" id="RU004453"/>
    </source>
</evidence>